<evidence type="ECO:0000313" key="6">
    <source>
        <dbReference type="Proteomes" id="UP000298347"/>
    </source>
</evidence>
<dbReference type="EMBL" id="SRJD01000010">
    <property type="protein sequence ID" value="TGA97943.1"/>
    <property type="molecule type" value="Genomic_DNA"/>
</dbReference>
<dbReference type="PANTHER" id="PTHR28082">
    <property type="entry name" value="ZINC FINGER PROTEIN"/>
    <property type="match status" value="1"/>
</dbReference>
<dbReference type="SUPFAM" id="SSF161219">
    <property type="entry name" value="CHY zinc finger-like"/>
    <property type="match status" value="1"/>
</dbReference>
<dbReference type="GO" id="GO:0045041">
    <property type="term" value="P:protein import into mitochondrial intermembrane space"/>
    <property type="evidence" value="ECO:0007669"/>
    <property type="project" value="TreeGrafter"/>
</dbReference>
<dbReference type="Pfam" id="PF05495">
    <property type="entry name" value="zf-CHY"/>
    <property type="match status" value="1"/>
</dbReference>
<protein>
    <recommendedName>
        <fullName evidence="4">CHY-type domain-containing protein</fullName>
    </recommendedName>
</protein>
<gene>
    <name evidence="5" type="ORF">E4665_09730</name>
</gene>
<comment type="caution">
    <text evidence="5">The sequence shown here is derived from an EMBL/GenBank/DDBJ whole genome shotgun (WGS) entry which is preliminary data.</text>
</comment>
<feature type="domain" description="CHY-type" evidence="4">
    <location>
        <begin position="11"/>
        <end position="92"/>
    </location>
</feature>
<dbReference type="GO" id="GO:0008270">
    <property type="term" value="F:zinc ion binding"/>
    <property type="evidence" value="ECO:0007669"/>
    <property type="project" value="UniProtKB-KW"/>
</dbReference>
<reference evidence="5 6" key="1">
    <citation type="journal article" date="2015" name="Int. J. Syst. Evol. Microbiol.">
        <title>Sporolactobacillus shoreae sp. nov. and Sporolactobacillus spathodeae sp. nov., two spore-forming lactic acid bacteria isolated from tree barks in Thailand.</title>
        <authorList>
            <person name="Thamacharoensuk T."/>
            <person name="Kitahara M."/>
            <person name="Ohkuma M."/>
            <person name="Thongchul N."/>
            <person name="Tanasupawat S."/>
        </authorList>
    </citation>
    <scope>NUCLEOTIDE SEQUENCE [LARGE SCALE GENOMIC DNA]</scope>
    <source>
        <strain evidence="5 6">BK92</strain>
    </source>
</reference>
<name>A0A4Z0GLS6_9BACL</name>
<keyword evidence="1" id="KW-0479">Metal-binding</keyword>
<dbReference type="InterPro" id="IPR052604">
    <property type="entry name" value="Mito_Tim_assembly_helper"/>
</dbReference>
<evidence type="ECO:0000256" key="1">
    <source>
        <dbReference type="ARBA" id="ARBA00022723"/>
    </source>
</evidence>
<dbReference type="InterPro" id="IPR008913">
    <property type="entry name" value="Znf_CHY"/>
</dbReference>
<dbReference type="OrthoDB" id="882119at2"/>
<dbReference type="PROSITE" id="PS51266">
    <property type="entry name" value="ZF_CHY"/>
    <property type="match status" value="1"/>
</dbReference>
<dbReference type="InterPro" id="IPR037274">
    <property type="entry name" value="Znf_CHY_sf"/>
</dbReference>
<dbReference type="InterPro" id="IPR016694">
    <property type="entry name" value="UCP017292"/>
</dbReference>
<keyword evidence="3" id="KW-0862">Zinc</keyword>
<keyword evidence="2" id="KW-0863">Zinc-finger</keyword>
<organism evidence="5 6">
    <name type="scientific">Sporolactobacillus shoreae</name>
    <dbReference type="NCBI Taxonomy" id="1465501"/>
    <lineage>
        <taxon>Bacteria</taxon>
        <taxon>Bacillati</taxon>
        <taxon>Bacillota</taxon>
        <taxon>Bacilli</taxon>
        <taxon>Bacillales</taxon>
        <taxon>Sporolactobacillaceae</taxon>
        <taxon>Sporolactobacillus</taxon>
    </lineage>
</organism>
<evidence type="ECO:0000313" key="5">
    <source>
        <dbReference type="EMBL" id="TGA97943.1"/>
    </source>
</evidence>
<evidence type="ECO:0000256" key="2">
    <source>
        <dbReference type="ARBA" id="ARBA00022771"/>
    </source>
</evidence>
<dbReference type="AlphaFoldDB" id="A0A4Z0GLS6"/>
<sequence length="110" mass="12802">MTKRPRVCGIHVDSETRCAHYHTARDIIAIKFRCCGTYYSCYECHQKLADHQAEPWPRTEFDEKAILCGACGHELTINEYLSSDFRCPNCGAEFNPGCSLHYPLYFERFR</sequence>
<proteinExistence type="predicted"/>
<dbReference type="PANTHER" id="PTHR28082:SF1">
    <property type="entry name" value="HELPER OF TIM PROTEIN 13"/>
    <property type="match status" value="1"/>
</dbReference>
<dbReference type="PIRSF" id="PIRSF017292">
    <property type="entry name" value="UCP017292_Znf_CHY"/>
    <property type="match status" value="1"/>
</dbReference>
<dbReference type="Proteomes" id="UP000298347">
    <property type="component" value="Unassembled WGS sequence"/>
</dbReference>
<accession>A0A4Z0GLS6</accession>
<dbReference type="RefSeq" id="WP_135348606.1">
    <property type="nucleotide sequence ID" value="NZ_SRJD01000010.1"/>
</dbReference>
<evidence type="ECO:0000256" key="3">
    <source>
        <dbReference type="ARBA" id="ARBA00022833"/>
    </source>
</evidence>
<keyword evidence="6" id="KW-1185">Reference proteome</keyword>
<evidence type="ECO:0000259" key="4">
    <source>
        <dbReference type="PROSITE" id="PS51266"/>
    </source>
</evidence>